<keyword evidence="5" id="KW-1185">Reference proteome</keyword>
<gene>
    <name evidence="4" type="ORF">RDI58_005372</name>
</gene>
<evidence type="ECO:0000256" key="2">
    <source>
        <dbReference type="ARBA" id="ARBA00022737"/>
    </source>
</evidence>
<dbReference type="Proteomes" id="UP001371456">
    <property type="component" value="Unassembled WGS sequence"/>
</dbReference>
<evidence type="ECO:0000313" key="5">
    <source>
        <dbReference type="Proteomes" id="UP001371456"/>
    </source>
</evidence>
<dbReference type="Pfam" id="PF01657">
    <property type="entry name" value="Stress-antifung"/>
    <property type="match status" value="1"/>
</dbReference>
<dbReference type="InterPro" id="IPR002902">
    <property type="entry name" value="GNK2"/>
</dbReference>
<dbReference type="Gene3D" id="3.30.430.20">
    <property type="entry name" value="Gnk2 domain, C-X8-C-X2-C motif"/>
    <property type="match status" value="1"/>
</dbReference>
<dbReference type="CDD" id="cd23509">
    <property type="entry name" value="Gnk2-like"/>
    <property type="match status" value="1"/>
</dbReference>
<organism evidence="4 5">
    <name type="scientific">Solanum bulbocastanum</name>
    <name type="common">Wild potato</name>
    <dbReference type="NCBI Taxonomy" id="147425"/>
    <lineage>
        <taxon>Eukaryota</taxon>
        <taxon>Viridiplantae</taxon>
        <taxon>Streptophyta</taxon>
        <taxon>Embryophyta</taxon>
        <taxon>Tracheophyta</taxon>
        <taxon>Spermatophyta</taxon>
        <taxon>Magnoliopsida</taxon>
        <taxon>eudicotyledons</taxon>
        <taxon>Gunneridae</taxon>
        <taxon>Pentapetalae</taxon>
        <taxon>asterids</taxon>
        <taxon>lamiids</taxon>
        <taxon>Solanales</taxon>
        <taxon>Solanaceae</taxon>
        <taxon>Solanoideae</taxon>
        <taxon>Solaneae</taxon>
        <taxon>Solanum</taxon>
    </lineage>
</organism>
<keyword evidence="2" id="KW-0677">Repeat</keyword>
<feature type="domain" description="Gnk2-homologous" evidence="3">
    <location>
        <begin position="1"/>
        <end position="86"/>
    </location>
</feature>
<evidence type="ECO:0000259" key="3">
    <source>
        <dbReference type="PROSITE" id="PS51473"/>
    </source>
</evidence>
<sequence length="101" mass="11544">MYKNNLNTLLTSLPSKIDNYGFYNVSIGQNSYRVSVIVLCRGDVELQECHNCVYNVSQKLVQVCPNQKEASGGYDKCMLVYSNESITDTTSFSNLFYLREY</sequence>
<reference evidence="4 5" key="1">
    <citation type="submission" date="2024-02" db="EMBL/GenBank/DDBJ databases">
        <title>de novo genome assembly of Solanum bulbocastanum strain 11H21.</title>
        <authorList>
            <person name="Hosaka A.J."/>
        </authorList>
    </citation>
    <scope>NUCLEOTIDE SEQUENCE [LARGE SCALE GENOMIC DNA]</scope>
    <source>
        <tissue evidence="4">Young leaves</tissue>
    </source>
</reference>
<dbReference type="AlphaFoldDB" id="A0AAN8U043"/>
<dbReference type="InterPro" id="IPR038408">
    <property type="entry name" value="GNK2_sf"/>
</dbReference>
<dbReference type="PANTHER" id="PTHR32099:SF51">
    <property type="entry name" value="CYSTEINE-RICH RECEPTOR-LIKE PROTEIN KINASE 25 ISOFORM X1"/>
    <property type="match status" value="1"/>
</dbReference>
<evidence type="ECO:0000313" key="4">
    <source>
        <dbReference type="EMBL" id="KAK6797670.1"/>
    </source>
</evidence>
<dbReference type="PROSITE" id="PS51473">
    <property type="entry name" value="GNK2"/>
    <property type="match status" value="1"/>
</dbReference>
<keyword evidence="1" id="KW-0732">Signal</keyword>
<proteinExistence type="predicted"/>
<dbReference type="EMBL" id="JBANQN010000002">
    <property type="protein sequence ID" value="KAK6797670.1"/>
    <property type="molecule type" value="Genomic_DNA"/>
</dbReference>
<accession>A0AAN8U043</accession>
<evidence type="ECO:0000256" key="1">
    <source>
        <dbReference type="ARBA" id="ARBA00022729"/>
    </source>
</evidence>
<comment type="caution">
    <text evidence="4">The sequence shown here is derived from an EMBL/GenBank/DDBJ whole genome shotgun (WGS) entry which is preliminary data.</text>
</comment>
<dbReference type="PANTHER" id="PTHR32099">
    <property type="entry name" value="CYSTEINE-RICH REPEAT SECRETORY PROTEIN"/>
    <property type="match status" value="1"/>
</dbReference>
<protein>
    <recommendedName>
        <fullName evidence="3">Gnk2-homologous domain-containing protein</fullName>
    </recommendedName>
</protein>
<name>A0AAN8U043_SOLBU</name>